<proteinExistence type="predicted"/>
<gene>
    <name evidence="2" type="ORF">EBV32_03955</name>
</gene>
<dbReference type="AlphaFoldDB" id="A0A964V321"/>
<evidence type="ECO:0000313" key="3">
    <source>
        <dbReference type="Proteomes" id="UP000713222"/>
    </source>
</evidence>
<feature type="domain" description="SSAP RNA binding" evidence="1">
    <location>
        <begin position="11"/>
        <end position="136"/>
    </location>
</feature>
<reference evidence="2" key="1">
    <citation type="submission" date="2018-10" db="EMBL/GenBank/DDBJ databases">
        <title>Iterative Subtractive Binning of Freshwater Chronoseries Metagenomes Recovers Nearly Complete Genomes from over Four Hundred Novel Species.</title>
        <authorList>
            <person name="Rodriguez-R L.M."/>
            <person name="Tsementzi D."/>
            <person name="Luo C."/>
            <person name="Konstantinidis K.T."/>
        </authorList>
    </citation>
    <scope>NUCLEOTIDE SEQUENCE</scope>
    <source>
        <strain evidence="2">WB7_6_001</strain>
    </source>
</reference>
<comment type="caution">
    <text evidence="2">The sequence shown here is derived from an EMBL/GenBank/DDBJ whole genome shotgun (WGS) entry which is preliminary data.</text>
</comment>
<protein>
    <submittedName>
        <fullName evidence="2">DUF1071 domain-containing protein</fullName>
    </submittedName>
</protein>
<organism evidence="2 3">
    <name type="scientific">Candidatus Fonsibacter lacus</name>
    <dbReference type="NCBI Taxonomy" id="2576439"/>
    <lineage>
        <taxon>Bacteria</taxon>
        <taxon>Pseudomonadati</taxon>
        <taxon>Pseudomonadota</taxon>
        <taxon>Alphaproteobacteria</taxon>
        <taxon>Candidatus Pelagibacterales</taxon>
        <taxon>Candidatus Pelagibacterales incertae sedis</taxon>
        <taxon>Candidatus Fonsibacter</taxon>
    </lineage>
</organism>
<sequence length="183" mass="20366">MRNIDRFIILCIAVNDHVEKKGNLSYLSWAWAWAEVLKIDPAARWTAHEYGDRPAMYLPDGSAMVKVSVEIKGDIKTCVLPVMDNRNRAIQNPDAFSVNTAIMRCLAKCIAMFGLGLYIYAGEDLPEGSAPQVDPDLVALIAGANSLDELTKLFKRLTKEQRMTHIDAFTARKKELTTPPEAA</sequence>
<dbReference type="InterPro" id="IPR009425">
    <property type="entry name" value="DSRM_SSAP"/>
</dbReference>
<accession>A0A964V321</accession>
<evidence type="ECO:0000313" key="2">
    <source>
        <dbReference type="EMBL" id="NBN88226.1"/>
    </source>
</evidence>
<name>A0A964V321_9PROT</name>
<dbReference type="Proteomes" id="UP000713222">
    <property type="component" value="Unassembled WGS sequence"/>
</dbReference>
<dbReference type="EMBL" id="RGET01000070">
    <property type="protein sequence ID" value="NBN88226.1"/>
    <property type="molecule type" value="Genomic_DNA"/>
</dbReference>
<evidence type="ECO:0000259" key="1">
    <source>
        <dbReference type="Pfam" id="PF06378"/>
    </source>
</evidence>
<dbReference type="Pfam" id="PF06378">
    <property type="entry name" value="SSAP_Sak"/>
    <property type="match status" value="1"/>
</dbReference>